<accession>A0A9P6YAX0</accession>
<name>A0A9P6YAX0_RHIOR</name>
<evidence type="ECO:0000313" key="2">
    <source>
        <dbReference type="Proteomes" id="UP000717996"/>
    </source>
</evidence>
<sequence>MTKQLKTLGHFVDDKSQYTSDSLFKLFGLKDIELLLVEVSGCFNNKVKLNFDYHKGMFGALAMIKSIADKYEYASIDQFEKAKVLFLIAAAGQYLYLWSLSYKKNNLLDLWIKSSLLYSDFDDKQDFVPDLVRFCWGSKSIIEKSVESIVALKQSHWQNRAKWR</sequence>
<evidence type="ECO:0000313" key="1">
    <source>
        <dbReference type="EMBL" id="KAG1543280.1"/>
    </source>
</evidence>
<comment type="caution">
    <text evidence="1">The sequence shown here is derived from an EMBL/GenBank/DDBJ whole genome shotgun (WGS) entry which is preliminary data.</text>
</comment>
<protein>
    <submittedName>
        <fullName evidence="1">Uncharacterized protein</fullName>
    </submittedName>
</protein>
<dbReference type="Proteomes" id="UP000717996">
    <property type="component" value="Unassembled WGS sequence"/>
</dbReference>
<proteinExistence type="predicted"/>
<reference evidence="1" key="1">
    <citation type="journal article" date="2020" name="Microb. Genom.">
        <title>Genetic diversity of clinical and environmental Mucorales isolates obtained from an investigation of mucormycosis cases among solid organ transplant recipients.</title>
        <authorList>
            <person name="Nguyen M.H."/>
            <person name="Kaul D."/>
            <person name="Muto C."/>
            <person name="Cheng S.J."/>
            <person name="Richter R.A."/>
            <person name="Bruno V.M."/>
            <person name="Liu G."/>
            <person name="Beyhan S."/>
            <person name="Sundermann A.J."/>
            <person name="Mounaud S."/>
            <person name="Pasculle A.W."/>
            <person name="Nierman W.C."/>
            <person name="Driscoll E."/>
            <person name="Cumbie R."/>
            <person name="Clancy C.J."/>
            <person name="Dupont C.L."/>
        </authorList>
    </citation>
    <scope>NUCLEOTIDE SEQUENCE</scope>
    <source>
        <strain evidence="1">GL16</strain>
    </source>
</reference>
<organism evidence="1 2">
    <name type="scientific">Rhizopus oryzae</name>
    <name type="common">Mucormycosis agent</name>
    <name type="synonym">Rhizopus arrhizus var. delemar</name>
    <dbReference type="NCBI Taxonomy" id="64495"/>
    <lineage>
        <taxon>Eukaryota</taxon>
        <taxon>Fungi</taxon>
        <taxon>Fungi incertae sedis</taxon>
        <taxon>Mucoromycota</taxon>
        <taxon>Mucoromycotina</taxon>
        <taxon>Mucoromycetes</taxon>
        <taxon>Mucorales</taxon>
        <taxon>Mucorineae</taxon>
        <taxon>Rhizopodaceae</taxon>
        <taxon>Rhizopus</taxon>
    </lineage>
</organism>
<dbReference type="OrthoDB" id="2240619at2759"/>
<dbReference type="AlphaFoldDB" id="A0A9P6YAX0"/>
<dbReference type="EMBL" id="JAANIT010000948">
    <property type="protein sequence ID" value="KAG1543280.1"/>
    <property type="molecule type" value="Genomic_DNA"/>
</dbReference>
<gene>
    <name evidence="1" type="ORF">G6F51_006773</name>
</gene>